<dbReference type="NCBIfam" id="TIGR01671">
    <property type="entry name" value="phage_TIGR01671"/>
    <property type="match status" value="1"/>
</dbReference>
<organism evidence="2 3">
    <name type="scientific">Bacteroides ovatus</name>
    <dbReference type="NCBI Taxonomy" id="28116"/>
    <lineage>
        <taxon>Bacteria</taxon>
        <taxon>Pseudomonadati</taxon>
        <taxon>Bacteroidota</taxon>
        <taxon>Bacteroidia</taxon>
        <taxon>Bacteroidales</taxon>
        <taxon>Bacteroidaceae</taxon>
        <taxon>Bacteroides</taxon>
    </lineage>
</organism>
<dbReference type="Proteomes" id="UP000478493">
    <property type="component" value="Unassembled WGS sequence"/>
</dbReference>
<gene>
    <name evidence="2" type="ORF">F3B85_09440</name>
</gene>
<dbReference type="InterPro" id="IPR023385">
    <property type="entry name" value="YopX-like_C"/>
</dbReference>
<proteinExistence type="predicted"/>
<accession>A0A5M5M5K3</accession>
<reference evidence="2 3" key="1">
    <citation type="journal article" date="2019" name="Nat. Med.">
        <title>A library of human gut bacterial isolates paired with longitudinal multiomics data enables mechanistic microbiome research.</title>
        <authorList>
            <person name="Poyet M."/>
            <person name="Groussin M."/>
            <person name="Gibbons S.M."/>
            <person name="Avila-Pacheco J."/>
            <person name="Jiang X."/>
            <person name="Kearney S.M."/>
            <person name="Perrotta A.R."/>
            <person name="Berdy B."/>
            <person name="Zhao S."/>
            <person name="Lieberman T.D."/>
            <person name="Swanson P.K."/>
            <person name="Smith M."/>
            <person name="Roesemann S."/>
            <person name="Alexander J.E."/>
            <person name="Rich S.A."/>
            <person name="Livny J."/>
            <person name="Vlamakis H."/>
            <person name="Clish C."/>
            <person name="Bullock K."/>
            <person name="Deik A."/>
            <person name="Scott J."/>
            <person name="Pierce K.A."/>
            <person name="Xavier R.J."/>
            <person name="Alm E.J."/>
        </authorList>
    </citation>
    <scope>NUCLEOTIDE SEQUENCE [LARGE SCALE GENOMIC DNA]</scope>
    <source>
        <strain evidence="2 3">BIOML-A41</strain>
    </source>
</reference>
<sequence>MRIKMNRTIKFRGKSADNGKWITGYYYHECGNTYIVEDRQSLSETSRNVPYVVIPETVGQFTGLFDNNGKEIYEGDIVERIVHQNPCFGFIGNVVFDSNIALFCVEHNKFGSNSRTPFVMPDDWVDKYSNRLECEFEIKGNIYDHPELIKKE</sequence>
<dbReference type="SUPFAM" id="SSF159006">
    <property type="entry name" value="YopX-like"/>
    <property type="match status" value="1"/>
</dbReference>
<evidence type="ECO:0000313" key="3">
    <source>
        <dbReference type="Proteomes" id="UP000478493"/>
    </source>
</evidence>
<comment type="caution">
    <text evidence="2">The sequence shown here is derived from an EMBL/GenBank/DDBJ whole genome shotgun (WGS) entry which is preliminary data.</text>
</comment>
<dbReference type="Gene3D" id="2.30.30.290">
    <property type="entry name" value="YopX-like domains"/>
    <property type="match status" value="1"/>
</dbReference>
<dbReference type="Pfam" id="PF09643">
    <property type="entry name" value="YopX"/>
    <property type="match status" value="1"/>
</dbReference>
<feature type="domain" description="YopX protein" evidence="1">
    <location>
        <begin position="10"/>
        <end position="150"/>
    </location>
</feature>
<evidence type="ECO:0000259" key="1">
    <source>
        <dbReference type="Pfam" id="PF09643"/>
    </source>
</evidence>
<evidence type="ECO:0000313" key="2">
    <source>
        <dbReference type="EMBL" id="KAA4538451.1"/>
    </source>
</evidence>
<name>A0A5M5M5K3_BACOV</name>
<dbReference type="InterPro" id="IPR019096">
    <property type="entry name" value="YopX_protein"/>
</dbReference>
<dbReference type="InterPro" id="IPR010024">
    <property type="entry name" value="CHP16711"/>
</dbReference>
<dbReference type="AlphaFoldDB" id="A0A5M5M5K3"/>
<dbReference type="EMBL" id="VWGP01000005">
    <property type="protein sequence ID" value="KAA4538451.1"/>
    <property type="molecule type" value="Genomic_DNA"/>
</dbReference>
<protein>
    <recommendedName>
        <fullName evidence="1">YopX protein domain-containing protein</fullName>
    </recommendedName>
</protein>